<reference evidence="3" key="1">
    <citation type="submission" date="2017-08" db="EMBL/GenBank/DDBJ databases">
        <authorList>
            <person name="Varghese N."/>
            <person name="Submissions S."/>
        </authorList>
    </citation>
    <scope>NUCLEOTIDE SEQUENCE [LARGE SCALE GENOMIC DNA]</scope>
    <source>
        <strain evidence="3">AP-Melu-1000-B4</strain>
    </source>
</reference>
<gene>
    <name evidence="2" type="ORF">SAMN06295945_0370</name>
</gene>
<proteinExistence type="predicted"/>
<organism evidence="2 3">
    <name type="scientific">Polynucleobacter meluiroseus</name>
    <dbReference type="NCBI Taxonomy" id="1938814"/>
    <lineage>
        <taxon>Bacteria</taxon>
        <taxon>Pseudomonadati</taxon>
        <taxon>Pseudomonadota</taxon>
        <taxon>Betaproteobacteria</taxon>
        <taxon>Burkholderiales</taxon>
        <taxon>Burkholderiaceae</taxon>
        <taxon>Polynucleobacter</taxon>
    </lineage>
</organism>
<dbReference type="EMBL" id="OANS01000001">
    <property type="protein sequence ID" value="SNX28050.1"/>
    <property type="molecule type" value="Genomic_DNA"/>
</dbReference>
<evidence type="ECO:0008006" key="4">
    <source>
        <dbReference type="Google" id="ProtNLM"/>
    </source>
</evidence>
<dbReference type="RefSeq" id="WP_096672140.1">
    <property type="nucleotide sequence ID" value="NZ_OANS01000001.1"/>
</dbReference>
<keyword evidence="1" id="KW-0472">Membrane</keyword>
<dbReference type="SUPFAM" id="SSF56059">
    <property type="entry name" value="Glutathione synthetase ATP-binding domain-like"/>
    <property type="match status" value="1"/>
</dbReference>
<keyword evidence="1" id="KW-0812">Transmembrane</keyword>
<dbReference type="OrthoDB" id="9775266at2"/>
<dbReference type="Proteomes" id="UP000218069">
    <property type="component" value="Unassembled WGS sequence"/>
</dbReference>
<sequence length="367" mass="41614">MPDQAPNPFLASKQGSKVLSFFEFWPAWLFYLPVYIFIGLLMMRYRSFMLPTAVNPRLDGGKFCGESKHAILQTVEHYLPEYAAVHCAIEKRHDAPLEDVFAELQDQLEKRKISYPLVAKPDLGCRGAGVNLIHSPDQLYAYLQAFPNGESLICQELISYEAEAGIFYCRLPHEETGRIISLTLKYFPVVIGDSKHTLHDLIMKNPRASALSHLYLPRLQARLGEVPVAGEKVSLVFAGNHSKGAIFKDGALKISQTLTETFDGISKRLPSFYFGRFDVRYASFEQLERGNAFQIVEINGASSESTHIWDANCSLMKAYRDLFTQFHLLFMIGEYNVRHGAKKQAFKEFVKAHLHDKKLSTLYPGTH</sequence>
<dbReference type="AlphaFoldDB" id="A0A240DZJ3"/>
<evidence type="ECO:0000313" key="2">
    <source>
        <dbReference type="EMBL" id="SNX28050.1"/>
    </source>
</evidence>
<keyword evidence="1" id="KW-1133">Transmembrane helix</keyword>
<feature type="transmembrane region" description="Helical" evidence="1">
    <location>
        <begin position="25"/>
        <end position="43"/>
    </location>
</feature>
<evidence type="ECO:0000256" key="1">
    <source>
        <dbReference type="SAM" id="Phobius"/>
    </source>
</evidence>
<protein>
    <recommendedName>
        <fullName evidence="4">ATP-grasp domain-containing protein</fullName>
    </recommendedName>
</protein>
<evidence type="ECO:0000313" key="3">
    <source>
        <dbReference type="Proteomes" id="UP000218069"/>
    </source>
</evidence>
<name>A0A240DZJ3_9BURK</name>
<accession>A0A240DZJ3</accession>
<keyword evidence="3" id="KW-1185">Reference proteome</keyword>